<reference evidence="1" key="1">
    <citation type="submission" date="2022-07" db="EMBL/GenBank/DDBJ databases">
        <title>Phylogenomic reconstructions and comparative analyses of Kickxellomycotina fungi.</title>
        <authorList>
            <person name="Reynolds N.K."/>
            <person name="Stajich J.E."/>
            <person name="Barry K."/>
            <person name="Grigoriev I.V."/>
            <person name="Crous P."/>
            <person name="Smith M.E."/>
        </authorList>
    </citation>
    <scope>NUCLEOTIDE SEQUENCE</scope>
    <source>
        <strain evidence="1">CBS 190363</strain>
    </source>
</reference>
<gene>
    <name evidence="1" type="ORF">IWW38_001024</name>
</gene>
<dbReference type="EMBL" id="JANBVB010000029">
    <property type="protein sequence ID" value="KAJ2899369.1"/>
    <property type="molecule type" value="Genomic_DNA"/>
</dbReference>
<dbReference type="Proteomes" id="UP001139981">
    <property type="component" value="Unassembled WGS sequence"/>
</dbReference>
<proteinExistence type="predicted"/>
<keyword evidence="2" id="KW-1185">Reference proteome</keyword>
<protein>
    <submittedName>
        <fullName evidence="1">Uncharacterized protein</fullName>
    </submittedName>
</protein>
<name>A0ACC1M8B3_9FUNG</name>
<evidence type="ECO:0000313" key="2">
    <source>
        <dbReference type="Proteomes" id="UP001139981"/>
    </source>
</evidence>
<accession>A0ACC1M8B3</accession>
<organism evidence="1 2">
    <name type="scientific">Coemansia aciculifera</name>
    <dbReference type="NCBI Taxonomy" id="417176"/>
    <lineage>
        <taxon>Eukaryota</taxon>
        <taxon>Fungi</taxon>
        <taxon>Fungi incertae sedis</taxon>
        <taxon>Zoopagomycota</taxon>
        <taxon>Kickxellomycotina</taxon>
        <taxon>Kickxellomycetes</taxon>
        <taxon>Kickxellales</taxon>
        <taxon>Kickxellaceae</taxon>
        <taxon>Coemansia</taxon>
    </lineage>
</organism>
<evidence type="ECO:0000313" key="1">
    <source>
        <dbReference type="EMBL" id="KAJ2899369.1"/>
    </source>
</evidence>
<comment type="caution">
    <text evidence="1">The sequence shown here is derived from an EMBL/GenBank/DDBJ whole genome shotgun (WGS) entry which is preliminary data.</text>
</comment>
<sequence length="434" mass="48743">MEYETYYLSLWDQVKRPSEAAQNYDDVRIKLTKFATAIGDSDNGKRISRDQWIDSLAVAASFAAPGFEWADLETRALADKWIKEILSHLDIGESDAKLPVDIFQTMCAKRVKPYFGSRSSDSQTSQQLYALMNSDNIGSKSSFSDSDRWRKHPQCVATFTWALRRLRTEDIVESISSILPVVLALVEDYDCQAKIWGLRAAKLLPDNSDDQFLRKSGIAGVMEKSTRECLTFRSEPGLGAELLQLGFETAIRLAQIMYVQRDDTKYTAHWWALTERVITNNMYISDNIAANSVLCAQIAPMCAALGPAIARYLRPLVGILTRSLHSPIYLSPLICQLHMAAMEQLLALIAACPQRASKYCPEIVGALAYSWSGTRHEKSSELKDVDNARELAQSVLKQLVKISPKDVIDSAVARLYEARPETFSAWKEILQHSE</sequence>